<feature type="transmembrane region" description="Helical" evidence="1">
    <location>
        <begin position="263"/>
        <end position="280"/>
    </location>
</feature>
<feature type="transmembrane region" description="Helical" evidence="1">
    <location>
        <begin position="547"/>
        <end position="570"/>
    </location>
</feature>
<evidence type="ECO:0000256" key="1">
    <source>
        <dbReference type="SAM" id="Phobius"/>
    </source>
</evidence>
<comment type="caution">
    <text evidence="2">The sequence shown here is derived from an EMBL/GenBank/DDBJ whole genome shotgun (WGS) entry which is preliminary data.</text>
</comment>
<sequence length="670" mass="72247">MKASSDAPASRQRWVTWALAALATASLMTWMVQSRAVALWWEQASFLTFVLKSFMQTPVLHALPFKVPVSVADAGFGVLGAAICIATGMFVARGARGASHAAPAGWLTAIALAVVPPMVLAGIGWPDGKGMITSGTMVMAQGALALATLGCLRMLHGENRTPPAAGTPHETISTTTADVGPAMHRHVLTLLTILAVVYWLIVLLAGQSGLQGYDSFSDHIARPARWLVTGRLEPGIDGEVVTYYPGNFEILVRWLLSFGSDRFAFLASYASSLASTWVVYRLAREVGQSVSAARLSALAAASLQVLAYQSIVVYSDTFTALCLLLATWLLLLWVRGGGTDRSLSFAFGLALGIAMGAKYSAGPPAVVLTVFWAWYASRGPQREGFDQPLVDWGALVQQGLWYAAGVLPGMIFWYARNLVREGNPLYPLSVAGLPGIPLDNLLAGAPGPRTFWERVSYPWTETGHILGFETGLGAIVATVVVLAVLMGPWTSQGSRLHRLLWLILAAAAFAWVRTGVLVPRYGFFPMLLAFVFVGSLLTAFPSRWLQGVTAAAIAVTMVGVGFQLAGGAAYNMLFYDARPPIPAVIDTLPGSSIVNLAAQPSGYYAMGADYRHRVLTPFRHFTPDDVRKTGAKYLLVLESEETVYTRALPMQLVERWSRPNWPSTALWRLE</sequence>
<keyword evidence="1" id="KW-0472">Membrane</keyword>
<dbReference type="EMBL" id="DPIY01000006">
    <property type="protein sequence ID" value="HCT56681.1"/>
    <property type="molecule type" value="Genomic_DNA"/>
</dbReference>
<dbReference type="AlphaFoldDB" id="A0A3D4V6F2"/>
<gene>
    <name evidence="2" type="ORF">DGD08_05650</name>
</gene>
<feature type="transmembrane region" description="Helical" evidence="1">
    <location>
        <begin position="104"/>
        <end position="125"/>
    </location>
</feature>
<feature type="transmembrane region" description="Helical" evidence="1">
    <location>
        <begin position="187"/>
        <end position="206"/>
    </location>
</feature>
<dbReference type="Proteomes" id="UP000264071">
    <property type="component" value="Unassembled WGS sequence"/>
</dbReference>
<evidence type="ECO:0000313" key="2">
    <source>
        <dbReference type="EMBL" id="HCT56681.1"/>
    </source>
</evidence>
<organism evidence="2 3">
    <name type="scientific">Gemmatimonas aurantiaca</name>
    <dbReference type="NCBI Taxonomy" id="173480"/>
    <lineage>
        <taxon>Bacteria</taxon>
        <taxon>Pseudomonadati</taxon>
        <taxon>Gemmatimonadota</taxon>
        <taxon>Gemmatimonadia</taxon>
        <taxon>Gemmatimonadales</taxon>
        <taxon>Gemmatimonadaceae</taxon>
        <taxon>Gemmatimonas</taxon>
    </lineage>
</organism>
<evidence type="ECO:0008006" key="4">
    <source>
        <dbReference type="Google" id="ProtNLM"/>
    </source>
</evidence>
<reference evidence="2 3" key="1">
    <citation type="journal article" date="2018" name="Nat. Biotechnol.">
        <title>A standardized bacterial taxonomy based on genome phylogeny substantially revises the tree of life.</title>
        <authorList>
            <person name="Parks D.H."/>
            <person name="Chuvochina M."/>
            <person name="Waite D.W."/>
            <person name="Rinke C."/>
            <person name="Skarshewski A."/>
            <person name="Chaumeil P.A."/>
            <person name="Hugenholtz P."/>
        </authorList>
    </citation>
    <scope>NUCLEOTIDE SEQUENCE [LARGE SCALE GENOMIC DNA]</scope>
    <source>
        <strain evidence="2">UBA8844</strain>
    </source>
</reference>
<feature type="transmembrane region" description="Helical" evidence="1">
    <location>
        <begin position="425"/>
        <end position="445"/>
    </location>
</feature>
<accession>A0A3D4V6F2</accession>
<feature type="transmembrane region" description="Helical" evidence="1">
    <location>
        <begin position="14"/>
        <end position="32"/>
    </location>
</feature>
<feature type="transmembrane region" description="Helical" evidence="1">
    <location>
        <begin position="292"/>
        <end position="311"/>
    </location>
</feature>
<proteinExistence type="predicted"/>
<feature type="transmembrane region" description="Helical" evidence="1">
    <location>
        <begin position="522"/>
        <end position="540"/>
    </location>
</feature>
<name>A0A3D4V6F2_9BACT</name>
<feature type="transmembrane region" description="Helical" evidence="1">
    <location>
        <begin position="499"/>
        <end position="516"/>
    </location>
</feature>
<evidence type="ECO:0000313" key="3">
    <source>
        <dbReference type="Proteomes" id="UP000264071"/>
    </source>
</evidence>
<feature type="transmembrane region" description="Helical" evidence="1">
    <location>
        <begin position="317"/>
        <end position="334"/>
    </location>
</feature>
<feature type="transmembrane region" description="Helical" evidence="1">
    <location>
        <begin position="465"/>
        <end position="487"/>
    </location>
</feature>
<feature type="transmembrane region" description="Helical" evidence="1">
    <location>
        <begin position="69"/>
        <end position="92"/>
    </location>
</feature>
<feature type="transmembrane region" description="Helical" evidence="1">
    <location>
        <begin position="131"/>
        <end position="152"/>
    </location>
</feature>
<feature type="transmembrane region" description="Helical" evidence="1">
    <location>
        <begin position="395"/>
        <end position="413"/>
    </location>
</feature>
<keyword evidence="1" id="KW-0812">Transmembrane</keyword>
<feature type="transmembrane region" description="Helical" evidence="1">
    <location>
        <begin position="346"/>
        <end position="375"/>
    </location>
</feature>
<keyword evidence="1" id="KW-1133">Transmembrane helix</keyword>
<protein>
    <recommendedName>
        <fullName evidence="4">Glycosyltransferase RgtA/B/C/D-like domain-containing protein</fullName>
    </recommendedName>
</protein>